<accession>A0AB74UR31</accession>
<keyword evidence="4 6" id="KW-0418">Kinase</keyword>
<dbReference type="InterPro" id="IPR024953">
    <property type="entry name" value="PP_kinase_middle"/>
</dbReference>
<dbReference type="Pfam" id="PF17941">
    <property type="entry name" value="PP_kinase_C_1"/>
    <property type="match status" value="1"/>
</dbReference>
<evidence type="ECO:0000256" key="4">
    <source>
        <dbReference type="ARBA" id="ARBA00022777"/>
    </source>
</evidence>
<comment type="cofactor">
    <cofactor evidence="6">
        <name>Mg(2+)</name>
        <dbReference type="ChEBI" id="CHEBI:18420"/>
    </cofactor>
</comment>
<feature type="binding site" evidence="6">
    <location>
        <position position="393"/>
    </location>
    <ligand>
        <name>Mg(2+)</name>
        <dbReference type="ChEBI" id="CHEBI:18420"/>
    </ligand>
</feature>
<comment type="PTM">
    <text evidence="6 7">An intermediate of this reaction is the autophosphorylated ppk in which a phosphate is covalently linked to a histidine residue through a N-P bond.</text>
</comment>
<evidence type="ECO:0000259" key="9">
    <source>
        <dbReference type="Pfam" id="PF13089"/>
    </source>
</evidence>
<dbReference type="SUPFAM" id="SSF143724">
    <property type="entry name" value="PHP14-like"/>
    <property type="match status" value="1"/>
</dbReference>
<dbReference type="NCBIfam" id="NF003921">
    <property type="entry name" value="PRK05443.2-2"/>
    <property type="match status" value="1"/>
</dbReference>
<sequence>MTIASAPQHVEPEPASVGFRAANLCLNHELSALQFNARVLAQARDATVPLLERLHFLCISVRNLDEFFEVRVASLRHWIAYGDARPGPDGMPLAEVLAQVRDNATRLMHTQYETWHDELRPALAREGIVFIDGAPWSPAQTRWARTHFEREILPVLSPLGLNSAHPFPRILNKSLNVAVVLDGEDAFGREGHVAVVRAPRSLPRVIRLPPEVAGAPHQFVFLSTLLERFADAMFPGMTIRGACQFRVTRDSELELEEGDTENLARVLSMELRERAYADAVRLELGEGCTPEVRQMLLVNFGLTDADVYLCSGPVNLHRASAVYDMVDRPDLKYPPFVPAVPRAFTADAGMFDTISQGDLLLHHPFDSFTPVLELLRQASTDADVLAIRQTLYRVGEDSPLVGYLADAARSGKEVTAVIELRARFDEEANIRLADRLQEAGVQVVYGVVGYKTHAKMLLIVRRERGVLCRYAHLSTGNYHLATSRLYTDIGLMTRDPGICADVGRIFQQLCSLGPAVELEHVLQSPFSLHRGLLALVEREITHACAGKPARIIARMNALNEPSMVAALYRASCAGVEIDLIVRGACILRPGLPGVSERIRVRSVLGRFLEHSRVYWFANDGHAEIYGSSADWMERNLLRRVEACFPIRDPRLATRVFRETLQNYLDDNVQAWLLDADGHYRRATPGDAPAHAAQGWLLDRYKT</sequence>
<dbReference type="InterPro" id="IPR036832">
    <property type="entry name" value="PPK_N_dom_sf"/>
</dbReference>
<dbReference type="GO" id="GO:0046872">
    <property type="term" value="F:metal ion binding"/>
    <property type="evidence" value="ECO:0007669"/>
    <property type="project" value="UniProtKB-KW"/>
</dbReference>
<organism evidence="12">
    <name type="scientific">Rhodanobacter sp. FW102-FHT14D07</name>
    <dbReference type="NCBI Taxonomy" id="3351462"/>
    <lineage>
        <taxon>Bacteria</taxon>
        <taxon>Pseudomonadati</taxon>
        <taxon>Pseudomonadota</taxon>
        <taxon>Gammaproteobacteria</taxon>
        <taxon>Lysobacterales</taxon>
        <taxon>Rhodanobacteraceae</taxon>
        <taxon>Rhodanobacter</taxon>
    </lineage>
</organism>
<evidence type="ECO:0000256" key="7">
    <source>
        <dbReference type="RuleBase" id="RU003800"/>
    </source>
</evidence>
<dbReference type="InterPro" id="IPR036830">
    <property type="entry name" value="PP_kinase_middle_dom_sf"/>
</dbReference>
<evidence type="ECO:0000256" key="1">
    <source>
        <dbReference type="ARBA" id="ARBA00022553"/>
    </source>
</evidence>
<feature type="domain" description="Polyphosphate kinase C-terminal" evidence="10">
    <location>
        <begin position="524"/>
        <end position="693"/>
    </location>
</feature>
<dbReference type="GO" id="GO:0005524">
    <property type="term" value="F:ATP binding"/>
    <property type="evidence" value="ECO:0007669"/>
    <property type="project" value="UniProtKB-KW"/>
</dbReference>
<evidence type="ECO:0000259" key="10">
    <source>
        <dbReference type="Pfam" id="PF13090"/>
    </source>
</evidence>
<feature type="binding site" evidence="6">
    <location>
        <position position="610"/>
    </location>
    <ligand>
        <name>ATP</name>
        <dbReference type="ChEBI" id="CHEBI:30616"/>
    </ligand>
</feature>
<evidence type="ECO:0000259" key="8">
    <source>
        <dbReference type="Pfam" id="PF02503"/>
    </source>
</evidence>
<evidence type="ECO:0000256" key="6">
    <source>
        <dbReference type="HAMAP-Rule" id="MF_00347"/>
    </source>
</evidence>
<keyword evidence="3 6" id="KW-0547">Nucleotide-binding</keyword>
<dbReference type="EC" id="2.7.4.1" evidence="6 7"/>
<feature type="active site" description="Phosphohistidine intermediate" evidence="6">
    <location>
        <position position="453"/>
    </location>
</feature>
<dbReference type="RefSeq" id="WP_395116963.1">
    <property type="nucleotide sequence ID" value="NZ_CP170721.1"/>
</dbReference>
<dbReference type="HAMAP" id="MF_00347">
    <property type="entry name" value="Polyphosphate_kinase"/>
    <property type="match status" value="1"/>
</dbReference>
<feature type="binding site" evidence="6">
    <location>
        <position position="582"/>
    </location>
    <ligand>
        <name>ATP</name>
        <dbReference type="ChEBI" id="CHEBI:30616"/>
    </ligand>
</feature>
<dbReference type="InterPro" id="IPR041108">
    <property type="entry name" value="PP_kinase_C_1"/>
</dbReference>
<proteinExistence type="inferred from homology"/>
<dbReference type="InterPro" id="IPR025200">
    <property type="entry name" value="PPK_C_dom2"/>
</dbReference>
<evidence type="ECO:0000256" key="5">
    <source>
        <dbReference type="ARBA" id="ARBA00022840"/>
    </source>
</evidence>
<feature type="binding site" evidence="6">
    <location>
        <position position="423"/>
    </location>
    <ligand>
        <name>Mg(2+)</name>
        <dbReference type="ChEBI" id="CHEBI:18420"/>
    </ligand>
</feature>
<feature type="domain" description="Polyphosphate kinase middle" evidence="8">
    <location>
        <begin position="140"/>
        <end position="319"/>
    </location>
</feature>
<dbReference type="InterPro" id="IPR025198">
    <property type="entry name" value="PPK_N_dom"/>
</dbReference>
<dbReference type="NCBIfam" id="NF003917">
    <property type="entry name" value="PRK05443.1-1"/>
    <property type="match status" value="1"/>
</dbReference>
<dbReference type="PANTHER" id="PTHR30218">
    <property type="entry name" value="POLYPHOSPHATE KINASE"/>
    <property type="match status" value="1"/>
</dbReference>
<dbReference type="Pfam" id="PF13090">
    <property type="entry name" value="PP_kinase_C"/>
    <property type="match status" value="1"/>
</dbReference>
<dbReference type="Pfam" id="PF02503">
    <property type="entry name" value="PP_kinase"/>
    <property type="match status" value="1"/>
</dbReference>
<dbReference type="CDD" id="cd09168">
    <property type="entry name" value="PLDc_PaPPK1_C2_like"/>
    <property type="match status" value="1"/>
</dbReference>
<keyword evidence="6" id="KW-0460">Magnesium</keyword>
<dbReference type="SUPFAM" id="SSF56024">
    <property type="entry name" value="Phospholipase D/nuclease"/>
    <property type="match status" value="2"/>
</dbReference>
<protein>
    <recommendedName>
        <fullName evidence="6 7">Polyphosphate kinase</fullName>
        <ecNumber evidence="6 7">2.7.4.1</ecNumber>
    </recommendedName>
    <alternativeName>
        <fullName evidence="6">ATP-polyphosphate phosphotransferase</fullName>
    </alternativeName>
    <alternativeName>
        <fullName evidence="6">Polyphosphoric acid kinase</fullName>
    </alternativeName>
</protein>
<name>A0AB74UR31_9GAMM</name>
<dbReference type="AlphaFoldDB" id="A0AB74UR31"/>
<keyword evidence="5 6" id="KW-0067">ATP-binding</keyword>
<feature type="domain" description="Polyphosphate kinase N-terminal" evidence="9">
    <location>
        <begin position="26"/>
        <end position="130"/>
    </location>
</feature>
<comment type="catalytic activity">
    <reaction evidence="6 7">
        <text>[phosphate](n) + ATP = [phosphate](n+1) + ADP</text>
        <dbReference type="Rhea" id="RHEA:19573"/>
        <dbReference type="Rhea" id="RHEA-COMP:9859"/>
        <dbReference type="Rhea" id="RHEA-COMP:14280"/>
        <dbReference type="ChEBI" id="CHEBI:16838"/>
        <dbReference type="ChEBI" id="CHEBI:30616"/>
        <dbReference type="ChEBI" id="CHEBI:456216"/>
        <dbReference type="EC" id="2.7.4.1"/>
    </reaction>
</comment>
<dbReference type="GO" id="GO:0006799">
    <property type="term" value="P:polyphosphate biosynthetic process"/>
    <property type="evidence" value="ECO:0007669"/>
    <property type="project" value="UniProtKB-UniRule"/>
</dbReference>
<keyword evidence="2 6" id="KW-0808">Transferase</keyword>
<feature type="binding site" evidence="6">
    <location>
        <position position="486"/>
    </location>
    <ligand>
        <name>ATP</name>
        <dbReference type="ChEBI" id="CHEBI:30616"/>
    </ligand>
</feature>
<dbReference type="GO" id="GO:0008976">
    <property type="term" value="F:polyphosphate kinase activity"/>
    <property type="evidence" value="ECO:0007669"/>
    <property type="project" value="UniProtKB-UniRule"/>
</dbReference>
<dbReference type="PIRSF" id="PIRSF015589">
    <property type="entry name" value="PP_kinase"/>
    <property type="match status" value="1"/>
</dbReference>
<dbReference type="Gene3D" id="1.20.58.310">
    <property type="entry name" value="Polyphosphate kinase N-terminal domain"/>
    <property type="match status" value="1"/>
</dbReference>
<dbReference type="Gene3D" id="3.30.870.10">
    <property type="entry name" value="Endonuclease Chain A"/>
    <property type="match status" value="2"/>
</dbReference>
<dbReference type="Pfam" id="PF13089">
    <property type="entry name" value="PP_kinase_N"/>
    <property type="match status" value="1"/>
</dbReference>
<dbReference type="InterPro" id="IPR003414">
    <property type="entry name" value="PP_kinase"/>
</dbReference>
<dbReference type="NCBIfam" id="TIGR03705">
    <property type="entry name" value="poly_P_kin"/>
    <property type="match status" value="1"/>
</dbReference>
<dbReference type="NCBIfam" id="NF003918">
    <property type="entry name" value="PRK05443.1-2"/>
    <property type="match status" value="1"/>
</dbReference>
<evidence type="ECO:0000256" key="3">
    <source>
        <dbReference type="ARBA" id="ARBA00022741"/>
    </source>
</evidence>
<gene>
    <name evidence="12" type="primary">ppk1</name>
    <name evidence="6" type="synonym">ppk</name>
    <name evidence="12" type="ORF">ACFYG5_11630</name>
</gene>
<feature type="domain" description="Polyphosphate kinase C-terminal" evidence="11">
    <location>
        <begin position="350"/>
        <end position="510"/>
    </location>
</feature>
<dbReference type="PANTHER" id="PTHR30218:SF0">
    <property type="entry name" value="POLYPHOSPHATE KINASE"/>
    <property type="match status" value="1"/>
</dbReference>
<reference evidence="12" key="1">
    <citation type="submission" date="2024-10" db="EMBL/GenBank/DDBJ databases">
        <authorList>
            <person name="Lesea H.P."/>
            <person name="Kuehl J.V."/>
            <person name="Chandonia J.-M."/>
        </authorList>
    </citation>
    <scope>NUCLEOTIDE SEQUENCE</scope>
    <source>
        <strain evidence="12">FW102-FHT14D07</strain>
    </source>
</reference>
<comment type="function">
    <text evidence="6 7">Catalyzes the reversible transfer of the terminal phosphate of ATP to form a long-chain polyphosphate (polyP).</text>
</comment>
<evidence type="ECO:0000259" key="11">
    <source>
        <dbReference type="Pfam" id="PF17941"/>
    </source>
</evidence>
<keyword evidence="1 6" id="KW-0597">Phosphoprotein</keyword>
<comment type="similarity">
    <text evidence="6 7">Belongs to the polyphosphate kinase 1 (PPK1) family.</text>
</comment>
<dbReference type="GO" id="GO:0009358">
    <property type="term" value="C:polyphosphate kinase complex"/>
    <property type="evidence" value="ECO:0007669"/>
    <property type="project" value="InterPro"/>
</dbReference>
<dbReference type="SUPFAM" id="SSF140356">
    <property type="entry name" value="PPK N-terminal domain-like"/>
    <property type="match status" value="1"/>
</dbReference>
<dbReference type="Gene3D" id="3.30.1840.10">
    <property type="entry name" value="Polyphosphate kinase middle domain"/>
    <property type="match status" value="1"/>
</dbReference>
<feature type="binding site" evidence="6">
    <location>
        <position position="63"/>
    </location>
    <ligand>
        <name>ATP</name>
        <dbReference type="ChEBI" id="CHEBI:30616"/>
    </ligand>
</feature>
<dbReference type="EMBL" id="CP170721">
    <property type="protein sequence ID" value="XIA17218.1"/>
    <property type="molecule type" value="Genomic_DNA"/>
</dbReference>
<evidence type="ECO:0000256" key="2">
    <source>
        <dbReference type="ARBA" id="ARBA00022679"/>
    </source>
</evidence>
<evidence type="ECO:0000313" key="12">
    <source>
        <dbReference type="EMBL" id="XIA17218.1"/>
    </source>
</evidence>
<keyword evidence="6" id="KW-0479">Metal-binding</keyword>